<protein>
    <submittedName>
        <fullName evidence="1">Uncharacterized protein</fullName>
    </submittedName>
</protein>
<comment type="caution">
    <text evidence="1">The sequence shown here is derived from an EMBL/GenBank/DDBJ whole genome shotgun (WGS) entry which is preliminary data.</text>
</comment>
<dbReference type="RefSeq" id="WP_138901663.1">
    <property type="nucleotide sequence ID" value="NZ_BAAAMS010000001.1"/>
</dbReference>
<sequence>MTTAPPRTSVVTGCRDCAGQAVETVTVISVSNHNAGCIGQHIADQHGAGAHTHFSADGDCIVVRPLPGQHMG</sequence>
<organism evidence="1 2">
    <name type="scientific">Streptomyces albidochromogenes</name>
    <dbReference type="NCBI Taxonomy" id="329524"/>
    <lineage>
        <taxon>Bacteria</taxon>
        <taxon>Bacillati</taxon>
        <taxon>Actinomycetota</taxon>
        <taxon>Actinomycetes</taxon>
        <taxon>Kitasatosporales</taxon>
        <taxon>Streptomycetaceae</taxon>
        <taxon>Streptomyces</taxon>
    </lineage>
</organism>
<gene>
    <name evidence="1" type="ORF">ACFWJN_07355</name>
</gene>
<evidence type="ECO:0000313" key="2">
    <source>
        <dbReference type="Proteomes" id="UP001598448"/>
    </source>
</evidence>
<dbReference type="EMBL" id="JBHXIJ010000031">
    <property type="protein sequence ID" value="MFD5098772.1"/>
    <property type="molecule type" value="Genomic_DNA"/>
</dbReference>
<name>A0ABW6FJR0_9ACTN</name>
<dbReference type="Proteomes" id="UP001598448">
    <property type="component" value="Unassembled WGS sequence"/>
</dbReference>
<accession>A0ABW6FJR0</accession>
<keyword evidence="2" id="KW-1185">Reference proteome</keyword>
<reference evidence="1 2" key="1">
    <citation type="submission" date="2024-09" db="EMBL/GenBank/DDBJ databases">
        <title>The Natural Products Discovery Center: Release of the First 8490 Sequenced Strains for Exploring Actinobacteria Biosynthetic Diversity.</title>
        <authorList>
            <person name="Kalkreuter E."/>
            <person name="Kautsar S.A."/>
            <person name="Yang D."/>
            <person name="Bader C.D."/>
            <person name="Teijaro C.N."/>
            <person name="Fluegel L."/>
            <person name="Davis C.M."/>
            <person name="Simpson J.R."/>
            <person name="Lauterbach L."/>
            <person name="Steele A.D."/>
            <person name="Gui C."/>
            <person name="Meng S."/>
            <person name="Li G."/>
            <person name="Viehrig K."/>
            <person name="Ye F."/>
            <person name="Su P."/>
            <person name="Kiefer A.F."/>
            <person name="Nichols A."/>
            <person name="Cepeda A.J."/>
            <person name="Yan W."/>
            <person name="Fan B."/>
            <person name="Jiang Y."/>
            <person name="Adhikari A."/>
            <person name="Zheng C.-J."/>
            <person name="Schuster L."/>
            <person name="Cowan T.M."/>
            <person name="Smanski M.J."/>
            <person name="Chevrette M.G."/>
            <person name="De Carvalho L.P.S."/>
            <person name="Shen B."/>
        </authorList>
    </citation>
    <scope>NUCLEOTIDE SEQUENCE [LARGE SCALE GENOMIC DNA]</scope>
    <source>
        <strain evidence="1 2">NPDC058348</strain>
    </source>
</reference>
<proteinExistence type="predicted"/>
<evidence type="ECO:0000313" key="1">
    <source>
        <dbReference type="EMBL" id="MFD5098772.1"/>
    </source>
</evidence>